<dbReference type="EMBL" id="BAAASR010000018">
    <property type="protein sequence ID" value="GAA2498383.1"/>
    <property type="molecule type" value="Genomic_DNA"/>
</dbReference>
<evidence type="ECO:0008006" key="4">
    <source>
        <dbReference type="Google" id="ProtNLM"/>
    </source>
</evidence>
<dbReference type="Proteomes" id="UP001499942">
    <property type="component" value="Unassembled WGS sequence"/>
</dbReference>
<accession>A0ABN3MAF7</accession>
<name>A0ABN3MAF7_9ACTN</name>
<dbReference type="PROSITE" id="PS51257">
    <property type="entry name" value="PROKAR_LIPOPROTEIN"/>
    <property type="match status" value="1"/>
</dbReference>
<evidence type="ECO:0000256" key="1">
    <source>
        <dbReference type="SAM" id="SignalP"/>
    </source>
</evidence>
<feature type="chain" id="PRO_5045392378" description="Lipoprotein" evidence="1">
    <location>
        <begin position="29"/>
        <end position="153"/>
    </location>
</feature>
<evidence type="ECO:0000313" key="2">
    <source>
        <dbReference type="EMBL" id="GAA2498383.1"/>
    </source>
</evidence>
<organism evidence="2 3">
    <name type="scientific">Streptomyces gobitricini</name>
    <dbReference type="NCBI Taxonomy" id="68211"/>
    <lineage>
        <taxon>Bacteria</taxon>
        <taxon>Bacillati</taxon>
        <taxon>Actinomycetota</taxon>
        <taxon>Actinomycetes</taxon>
        <taxon>Kitasatosporales</taxon>
        <taxon>Streptomycetaceae</taxon>
        <taxon>Streptomyces</taxon>
    </lineage>
</organism>
<keyword evidence="3" id="KW-1185">Reference proteome</keyword>
<proteinExistence type="predicted"/>
<comment type="caution">
    <text evidence="2">The sequence shown here is derived from an EMBL/GenBank/DDBJ whole genome shotgun (WGS) entry which is preliminary data.</text>
</comment>
<dbReference type="RefSeq" id="WP_344361733.1">
    <property type="nucleotide sequence ID" value="NZ_BAAASR010000018.1"/>
</dbReference>
<keyword evidence="1" id="KW-0732">Signal</keyword>
<gene>
    <name evidence="2" type="ORF">GCM10010393_33280</name>
</gene>
<protein>
    <recommendedName>
        <fullName evidence="4">Lipoprotein</fullName>
    </recommendedName>
</protein>
<sequence>MRRTVHRRRRRLYAWLATLLAATTPVLTGCGDSGGKETGLDIGGVHEAFERGDAESVVGQEGTFSGYVKEAISPWAFTIGGDEFSGVEPLLVIEKDLPSVNEDELVRVTGTVREFDLAKVEQEIGVDFAETLYKKFQGEPYVMAREMTKDTEQ</sequence>
<feature type="signal peptide" evidence="1">
    <location>
        <begin position="1"/>
        <end position="28"/>
    </location>
</feature>
<evidence type="ECO:0000313" key="3">
    <source>
        <dbReference type="Proteomes" id="UP001499942"/>
    </source>
</evidence>
<reference evidence="2 3" key="1">
    <citation type="journal article" date="2019" name="Int. J. Syst. Evol. Microbiol.">
        <title>The Global Catalogue of Microorganisms (GCM) 10K type strain sequencing project: providing services to taxonomists for standard genome sequencing and annotation.</title>
        <authorList>
            <consortium name="The Broad Institute Genomics Platform"/>
            <consortium name="The Broad Institute Genome Sequencing Center for Infectious Disease"/>
            <person name="Wu L."/>
            <person name="Ma J."/>
        </authorList>
    </citation>
    <scope>NUCLEOTIDE SEQUENCE [LARGE SCALE GENOMIC DNA]</scope>
    <source>
        <strain evidence="2 3">JCM 5062</strain>
    </source>
</reference>